<feature type="domain" description="TRNA-binding" evidence="17">
    <location>
        <begin position="39"/>
        <end position="148"/>
    </location>
</feature>
<organism evidence="20 21">
    <name type="scientific">Candidatus Desulfovibrio trichonymphae</name>
    <dbReference type="NCBI Taxonomy" id="1725232"/>
    <lineage>
        <taxon>Bacteria</taxon>
        <taxon>Pseudomonadati</taxon>
        <taxon>Thermodesulfobacteriota</taxon>
        <taxon>Desulfovibrionia</taxon>
        <taxon>Desulfovibrionales</taxon>
        <taxon>Desulfovibrionaceae</taxon>
        <taxon>Desulfovibrio</taxon>
    </lineage>
</organism>
<dbReference type="HAMAP" id="MF_00283">
    <property type="entry name" value="Phe_tRNA_synth_beta1"/>
    <property type="match status" value="1"/>
</dbReference>
<keyword evidence="21" id="KW-1185">Reference proteome</keyword>
<dbReference type="Proteomes" id="UP000242645">
    <property type="component" value="Chromosome"/>
</dbReference>
<dbReference type="EC" id="6.1.1.20" evidence="15"/>
<evidence type="ECO:0000256" key="1">
    <source>
        <dbReference type="ARBA" id="ARBA00004496"/>
    </source>
</evidence>
<proteinExistence type="inferred from homology"/>
<dbReference type="Pfam" id="PF03147">
    <property type="entry name" value="FDX-ACB"/>
    <property type="match status" value="1"/>
</dbReference>
<dbReference type="SUPFAM" id="SSF54991">
    <property type="entry name" value="Anticodon-binding domain of PheRS"/>
    <property type="match status" value="1"/>
</dbReference>
<comment type="similarity">
    <text evidence="2 15">Belongs to the phenylalanyl-tRNA synthetase beta subunit family. Type 1 subfamily.</text>
</comment>
<dbReference type="FunFam" id="2.40.50.140:FF:000045">
    <property type="entry name" value="Phenylalanine--tRNA ligase beta subunit"/>
    <property type="match status" value="1"/>
</dbReference>
<dbReference type="NCBIfam" id="NF045760">
    <property type="entry name" value="YtpR"/>
    <property type="match status" value="1"/>
</dbReference>
<evidence type="ECO:0000256" key="7">
    <source>
        <dbReference type="ARBA" id="ARBA00022723"/>
    </source>
</evidence>
<keyword evidence="10 15" id="KW-0460">Magnesium</keyword>
<evidence type="ECO:0000256" key="16">
    <source>
        <dbReference type="PROSITE-ProRule" id="PRU00209"/>
    </source>
</evidence>
<dbReference type="KEGG" id="dtr:RSDT_0769"/>
<feature type="domain" description="FDX-ACB" evidence="18">
    <location>
        <begin position="715"/>
        <end position="805"/>
    </location>
</feature>
<evidence type="ECO:0000313" key="20">
    <source>
        <dbReference type="EMBL" id="BAV92281.1"/>
    </source>
</evidence>
<evidence type="ECO:0000256" key="12">
    <source>
        <dbReference type="ARBA" id="ARBA00022917"/>
    </source>
</evidence>
<feature type="binding site" evidence="15">
    <location>
        <position position="454"/>
    </location>
    <ligand>
        <name>Mg(2+)</name>
        <dbReference type="ChEBI" id="CHEBI:18420"/>
        <note>shared with alpha subunit</note>
    </ligand>
</feature>
<evidence type="ECO:0000256" key="3">
    <source>
        <dbReference type="ARBA" id="ARBA00011209"/>
    </source>
</evidence>
<protein>
    <recommendedName>
        <fullName evidence="15">Phenylalanine--tRNA ligase beta subunit</fullName>
        <ecNumber evidence="15">6.1.1.20</ecNumber>
    </recommendedName>
    <alternativeName>
        <fullName evidence="15">Phenylalanyl-tRNA synthetase beta subunit</fullName>
        <shortName evidence="15">PheRS</shortName>
    </alternativeName>
</protein>
<dbReference type="GO" id="GO:0000287">
    <property type="term" value="F:magnesium ion binding"/>
    <property type="evidence" value="ECO:0007669"/>
    <property type="project" value="UniProtKB-UniRule"/>
</dbReference>
<keyword evidence="9 15" id="KW-0067">ATP-binding</keyword>
<dbReference type="InterPro" id="IPR012340">
    <property type="entry name" value="NA-bd_OB-fold"/>
</dbReference>
<dbReference type="Gene3D" id="2.40.50.140">
    <property type="entry name" value="Nucleic acid-binding proteins"/>
    <property type="match status" value="1"/>
</dbReference>
<sequence>MLLSLAWLCEFTPYEGSAEALGDRLTMLGLELKDILRPYAAISAIIVGEVTACVKHPESDHLHLCKVNAGQEELLDIVCGAPNVAAGQKVPVALVGARLPDGTVIRKAKLRGAPSFGMICSERELGMTEDHSGIMVLPEDALPGARLVDTLDLDTEVLDISITPNRSDCLSVLGLARETANAFHLPVTIQELPVTEDKTRPEALVPIDIEDADLCRLYSGRIIADIRAAPSPARVRRRLHAMGVRPISNIVDVTNYILLECGQPLHAFDLDKLRGGRIAVKTAQNNAKFTTLDGQERVLTDRDLCICDAERIVGLAGVMGGLNTEITQTSRTVFLESAIFKPESIRKTSRRLGLSSEASYRFERGIDQRRTVWALDRACAMMAAFGGGVVRRGLSRAEPKPFAPVAIAFRPEKADALLGVTLNREFCETALTLLGCVVNKGTVWRVTQPSWRPDLTREADLIEEVCRMHGLDAIPPVLPPMRKSLDRAGQSRSDYFFRSRVKHWGAGLGLNEAVNYSFVGHKDLDHLGLPRQGRISIVNPLSAEQDVLRTSLAPSLLQSLRNNLAQGVQGLRLFELAHIFEEHTDADAAPAQGQLPTAARETGMLGILLYGARHDVAWPHAEADMDYADIKGIAEHLLNFLHLPAPGCETVNDHLWLLPCVEMCVAGRSVGCMGRVKPALVDAFHARKGVWLAEFNLDALYAMHDVACVRFAPLPLYPPVRRDITVIAGSGLRVSHVLDHMAKLSLPLLAEAFLADVFEPQEGAERHLTFRLTFRHPGRTLKDAEVDKERGKVAQSLVEALGVRV</sequence>
<dbReference type="GO" id="GO:0009328">
    <property type="term" value="C:phenylalanine-tRNA ligase complex"/>
    <property type="evidence" value="ECO:0007669"/>
    <property type="project" value="TreeGrafter"/>
</dbReference>
<dbReference type="InterPro" id="IPR020825">
    <property type="entry name" value="Phe-tRNA_synthase-like_B3/B4"/>
</dbReference>
<evidence type="ECO:0000259" key="18">
    <source>
        <dbReference type="PROSITE" id="PS51447"/>
    </source>
</evidence>
<dbReference type="PROSITE" id="PS51483">
    <property type="entry name" value="B5"/>
    <property type="match status" value="1"/>
</dbReference>
<reference evidence="20 21" key="1">
    <citation type="journal article" date="2017" name="ISME J.">
        <title>Genome of 'Ca. Desulfovibrio trichonymphae', an H2-oxidizing bacterium in a tripartite symbiotic system within a protist cell in the termite gut.</title>
        <authorList>
            <person name="Kuwahara H."/>
            <person name="Yuki M."/>
            <person name="Izawa K."/>
            <person name="Ohkuma M."/>
            <person name="Hongoh Y."/>
        </authorList>
    </citation>
    <scope>NUCLEOTIDE SEQUENCE [LARGE SCALE GENOMIC DNA]</scope>
    <source>
        <strain evidence="20 21">Rs-N31</strain>
    </source>
</reference>
<dbReference type="Gene3D" id="3.30.930.10">
    <property type="entry name" value="Bira Bifunctional Protein, Domain 2"/>
    <property type="match status" value="1"/>
</dbReference>
<dbReference type="NCBIfam" id="TIGR00472">
    <property type="entry name" value="pheT_bact"/>
    <property type="match status" value="1"/>
</dbReference>
<evidence type="ECO:0000256" key="8">
    <source>
        <dbReference type="ARBA" id="ARBA00022741"/>
    </source>
</evidence>
<dbReference type="SUPFAM" id="SSF55681">
    <property type="entry name" value="Class II aaRS and biotin synthetases"/>
    <property type="match status" value="1"/>
</dbReference>
<dbReference type="OrthoDB" id="9805455at2"/>
<dbReference type="SUPFAM" id="SSF56037">
    <property type="entry name" value="PheT/TilS domain"/>
    <property type="match status" value="1"/>
</dbReference>
<dbReference type="RefSeq" id="WP_096399793.1">
    <property type="nucleotide sequence ID" value="NZ_AP017368.1"/>
</dbReference>
<evidence type="ECO:0000256" key="10">
    <source>
        <dbReference type="ARBA" id="ARBA00022842"/>
    </source>
</evidence>
<dbReference type="InterPro" id="IPR033714">
    <property type="entry name" value="tRNA_bind_bactPheRS"/>
</dbReference>
<dbReference type="InterPro" id="IPR005146">
    <property type="entry name" value="B3/B4_tRNA-bd"/>
</dbReference>
<dbReference type="PANTHER" id="PTHR10947">
    <property type="entry name" value="PHENYLALANYL-TRNA SYNTHETASE BETA CHAIN AND LEUCINE-RICH REPEAT-CONTAINING PROTEIN 47"/>
    <property type="match status" value="1"/>
</dbReference>
<dbReference type="InterPro" id="IPR004532">
    <property type="entry name" value="Phe-tRNA-ligase_IIc_bsu_bact"/>
</dbReference>
<dbReference type="GO" id="GO:0004826">
    <property type="term" value="F:phenylalanine-tRNA ligase activity"/>
    <property type="evidence" value="ECO:0007669"/>
    <property type="project" value="UniProtKB-UniRule"/>
</dbReference>
<dbReference type="InterPro" id="IPR005147">
    <property type="entry name" value="tRNA_synthase_B5-dom"/>
</dbReference>
<evidence type="ECO:0000256" key="14">
    <source>
        <dbReference type="ARBA" id="ARBA00049255"/>
    </source>
</evidence>
<dbReference type="SMART" id="SM00873">
    <property type="entry name" value="B3_4"/>
    <property type="match status" value="1"/>
</dbReference>
<dbReference type="PROSITE" id="PS51447">
    <property type="entry name" value="FDX_ACB"/>
    <property type="match status" value="1"/>
</dbReference>
<keyword evidence="13 15" id="KW-0030">Aminoacyl-tRNA synthetase</keyword>
<dbReference type="Pfam" id="PF01588">
    <property type="entry name" value="tRNA_bind"/>
    <property type="match status" value="1"/>
</dbReference>
<dbReference type="InterPro" id="IPR041616">
    <property type="entry name" value="PheRS_beta_core"/>
</dbReference>
<dbReference type="GO" id="GO:0000049">
    <property type="term" value="F:tRNA binding"/>
    <property type="evidence" value="ECO:0007669"/>
    <property type="project" value="UniProtKB-UniRule"/>
</dbReference>
<dbReference type="InterPro" id="IPR045864">
    <property type="entry name" value="aa-tRNA-synth_II/BPL/LPL"/>
</dbReference>
<dbReference type="InterPro" id="IPR002547">
    <property type="entry name" value="tRNA-bd_dom"/>
</dbReference>
<evidence type="ECO:0000256" key="5">
    <source>
        <dbReference type="ARBA" id="ARBA00022555"/>
    </source>
</evidence>
<dbReference type="PANTHER" id="PTHR10947:SF0">
    <property type="entry name" value="PHENYLALANINE--TRNA LIGASE BETA SUBUNIT"/>
    <property type="match status" value="1"/>
</dbReference>
<comment type="subunit">
    <text evidence="3 15">Tetramer of two alpha and two beta subunits.</text>
</comment>
<dbReference type="Pfam" id="PF17759">
    <property type="entry name" value="tRNA_synthFbeta"/>
    <property type="match status" value="1"/>
</dbReference>
<dbReference type="Pfam" id="PF03484">
    <property type="entry name" value="B5"/>
    <property type="match status" value="1"/>
</dbReference>
<keyword evidence="5 16" id="KW-0820">tRNA-binding</keyword>
<dbReference type="SUPFAM" id="SSF50249">
    <property type="entry name" value="Nucleic acid-binding proteins"/>
    <property type="match status" value="1"/>
</dbReference>
<evidence type="ECO:0000259" key="17">
    <source>
        <dbReference type="PROSITE" id="PS50886"/>
    </source>
</evidence>
<evidence type="ECO:0000256" key="13">
    <source>
        <dbReference type="ARBA" id="ARBA00023146"/>
    </source>
</evidence>
<keyword evidence="7 15" id="KW-0479">Metal-binding</keyword>
<dbReference type="Gene3D" id="3.50.40.10">
    <property type="entry name" value="Phenylalanyl-trna Synthetase, Chain B, domain 3"/>
    <property type="match status" value="1"/>
</dbReference>
<dbReference type="Gene3D" id="3.30.56.10">
    <property type="match status" value="2"/>
</dbReference>
<keyword evidence="11 16" id="KW-0694">RNA-binding</keyword>
<dbReference type="CDD" id="cd00769">
    <property type="entry name" value="PheRS_beta_core"/>
    <property type="match status" value="1"/>
</dbReference>
<keyword evidence="4 15" id="KW-0963">Cytoplasm</keyword>
<dbReference type="EMBL" id="AP017368">
    <property type="protein sequence ID" value="BAV92281.1"/>
    <property type="molecule type" value="Genomic_DNA"/>
</dbReference>
<evidence type="ECO:0000256" key="4">
    <source>
        <dbReference type="ARBA" id="ARBA00022490"/>
    </source>
</evidence>
<dbReference type="InterPro" id="IPR045060">
    <property type="entry name" value="Phe-tRNA-ligase_IIc_bsu"/>
</dbReference>
<evidence type="ECO:0000259" key="19">
    <source>
        <dbReference type="PROSITE" id="PS51483"/>
    </source>
</evidence>
<dbReference type="InterPro" id="IPR005121">
    <property type="entry name" value="Fdx_antiC-bd"/>
</dbReference>
<keyword evidence="6 15" id="KW-0436">Ligase</keyword>
<feature type="domain" description="B5" evidence="19">
    <location>
        <begin position="402"/>
        <end position="476"/>
    </location>
</feature>
<comment type="catalytic activity">
    <reaction evidence="14 15">
        <text>tRNA(Phe) + L-phenylalanine + ATP = L-phenylalanyl-tRNA(Phe) + AMP + diphosphate + H(+)</text>
        <dbReference type="Rhea" id="RHEA:19413"/>
        <dbReference type="Rhea" id="RHEA-COMP:9668"/>
        <dbReference type="Rhea" id="RHEA-COMP:9699"/>
        <dbReference type="ChEBI" id="CHEBI:15378"/>
        <dbReference type="ChEBI" id="CHEBI:30616"/>
        <dbReference type="ChEBI" id="CHEBI:33019"/>
        <dbReference type="ChEBI" id="CHEBI:58095"/>
        <dbReference type="ChEBI" id="CHEBI:78442"/>
        <dbReference type="ChEBI" id="CHEBI:78531"/>
        <dbReference type="ChEBI" id="CHEBI:456215"/>
        <dbReference type="EC" id="6.1.1.20"/>
    </reaction>
</comment>
<keyword evidence="12 15" id="KW-0648">Protein biosynthesis</keyword>
<dbReference type="PROSITE" id="PS50886">
    <property type="entry name" value="TRBD"/>
    <property type="match status" value="1"/>
</dbReference>
<dbReference type="Pfam" id="PF03483">
    <property type="entry name" value="B3_4"/>
    <property type="match status" value="1"/>
</dbReference>
<gene>
    <name evidence="15 20" type="primary">pheT</name>
    <name evidence="20" type="ORF">RSDT_0769</name>
</gene>
<evidence type="ECO:0000256" key="2">
    <source>
        <dbReference type="ARBA" id="ARBA00008653"/>
    </source>
</evidence>
<evidence type="ECO:0000256" key="11">
    <source>
        <dbReference type="ARBA" id="ARBA00022884"/>
    </source>
</evidence>
<dbReference type="CDD" id="cd02796">
    <property type="entry name" value="tRNA_bind_bactPheRS"/>
    <property type="match status" value="1"/>
</dbReference>
<dbReference type="Gene3D" id="3.30.70.380">
    <property type="entry name" value="Ferrodoxin-fold anticodon-binding domain"/>
    <property type="match status" value="1"/>
</dbReference>
<evidence type="ECO:0000256" key="15">
    <source>
        <dbReference type="HAMAP-Rule" id="MF_00283"/>
    </source>
</evidence>
<evidence type="ECO:0000313" key="21">
    <source>
        <dbReference type="Proteomes" id="UP000242645"/>
    </source>
</evidence>
<dbReference type="SMART" id="SM00896">
    <property type="entry name" value="FDX-ACB"/>
    <property type="match status" value="1"/>
</dbReference>
<dbReference type="GO" id="GO:0006432">
    <property type="term" value="P:phenylalanyl-tRNA aminoacylation"/>
    <property type="evidence" value="ECO:0007669"/>
    <property type="project" value="UniProtKB-UniRule"/>
</dbReference>
<dbReference type="InterPro" id="IPR009061">
    <property type="entry name" value="DNA-bd_dom_put_sf"/>
</dbReference>
<comment type="subcellular location">
    <subcellularLocation>
        <location evidence="1 15">Cytoplasm</location>
    </subcellularLocation>
</comment>
<feature type="binding site" evidence="15">
    <location>
        <position position="463"/>
    </location>
    <ligand>
        <name>Mg(2+)</name>
        <dbReference type="ChEBI" id="CHEBI:18420"/>
        <note>shared with alpha subunit</note>
    </ligand>
</feature>
<evidence type="ECO:0000256" key="6">
    <source>
        <dbReference type="ARBA" id="ARBA00022598"/>
    </source>
</evidence>
<dbReference type="GO" id="GO:0005524">
    <property type="term" value="F:ATP binding"/>
    <property type="evidence" value="ECO:0007669"/>
    <property type="project" value="UniProtKB-UniRule"/>
</dbReference>
<dbReference type="SUPFAM" id="SSF46955">
    <property type="entry name" value="Putative DNA-binding domain"/>
    <property type="match status" value="1"/>
</dbReference>
<dbReference type="InterPro" id="IPR036690">
    <property type="entry name" value="Fdx_antiC-bd_sf"/>
</dbReference>
<dbReference type="AlphaFoldDB" id="A0A1J1DR01"/>
<comment type="cofactor">
    <cofactor evidence="15">
        <name>Mg(2+)</name>
        <dbReference type="ChEBI" id="CHEBI:18420"/>
    </cofactor>
    <text evidence="15">Binds 2 magnesium ions per tetramer.</text>
</comment>
<dbReference type="SMART" id="SM00874">
    <property type="entry name" value="B5"/>
    <property type="match status" value="1"/>
</dbReference>
<accession>A0A1J1DR01</accession>
<feature type="binding site" evidence="15">
    <location>
        <position position="464"/>
    </location>
    <ligand>
        <name>Mg(2+)</name>
        <dbReference type="ChEBI" id="CHEBI:18420"/>
        <note>shared with alpha subunit</note>
    </ligand>
</feature>
<feature type="binding site" evidence="15">
    <location>
        <position position="460"/>
    </location>
    <ligand>
        <name>Mg(2+)</name>
        <dbReference type="ChEBI" id="CHEBI:18420"/>
        <note>shared with alpha subunit</note>
    </ligand>
</feature>
<keyword evidence="8 15" id="KW-0547">Nucleotide-binding</keyword>
<evidence type="ECO:0000256" key="9">
    <source>
        <dbReference type="ARBA" id="ARBA00022840"/>
    </source>
</evidence>
<name>A0A1J1DR01_9BACT</name>